<sequence>MPLINKEMILAPSILKNTDSGHNIIYRQVYTKVHDVKMSRGTNPPYYFQNINNLPITMDRYHNGYTVAECKQKTVRPTQSKIGIIELFTNSKTRRATVSLISGIVLLNCAICYQLLQSKQPTTDSERKLQHTIMESQVSKSVMAVHIGMLRKQLLDHNLIPVSSSKALLLSTHVLDLNQNDGGNVRLDTRSISHSILAQLIPPHSDYDPSRVFKF</sequence>
<reference evidence="1 2" key="1">
    <citation type="journal article" date="2020" name="Appl. Microbiol. Biotechnol.">
        <title>Targeted gene deletion in Brettanomyces bruxellensis with an expression-free CRISPR-Cas9 system.</title>
        <authorList>
            <person name="Varela C."/>
            <person name="Bartel C."/>
            <person name="Onetto C."/>
            <person name="Borneman A."/>
        </authorList>
    </citation>
    <scope>NUCLEOTIDE SEQUENCE [LARGE SCALE GENOMIC DNA]</scope>
    <source>
        <strain evidence="1 2">AWRI1613</strain>
    </source>
</reference>
<gene>
    <name evidence="1" type="ORF">HII12_002315</name>
</gene>
<dbReference type="AlphaFoldDB" id="A0A8H6BJK1"/>
<protein>
    <submittedName>
        <fullName evidence="1">Uncharacterized protein</fullName>
    </submittedName>
</protein>
<dbReference type="Proteomes" id="UP000568158">
    <property type="component" value="Unassembled WGS sequence"/>
</dbReference>
<accession>A0A8H6BJK1</accession>
<dbReference type="EMBL" id="JABCYN010000023">
    <property type="protein sequence ID" value="KAF6012793.1"/>
    <property type="molecule type" value="Genomic_DNA"/>
</dbReference>
<comment type="caution">
    <text evidence="1">The sequence shown here is derived from an EMBL/GenBank/DDBJ whole genome shotgun (WGS) entry which is preliminary data.</text>
</comment>
<proteinExistence type="predicted"/>
<organism evidence="1 2">
    <name type="scientific">Dekkera bruxellensis</name>
    <name type="common">Brettanomyces custersii</name>
    <dbReference type="NCBI Taxonomy" id="5007"/>
    <lineage>
        <taxon>Eukaryota</taxon>
        <taxon>Fungi</taxon>
        <taxon>Dikarya</taxon>
        <taxon>Ascomycota</taxon>
        <taxon>Saccharomycotina</taxon>
        <taxon>Pichiomycetes</taxon>
        <taxon>Pichiales</taxon>
        <taxon>Pichiaceae</taxon>
        <taxon>Brettanomyces</taxon>
    </lineage>
</organism>
<evidence type="ECO:0000313" key="2">
    <source>
        <dbReference type="Proteomes" id="UP000568158"/>
    </source>
</evidence>
<name>A0A8H6BJK1_DEKBR</name>
<evidence type="ECO:0000313" key="1">
    <source>
        <dbReference type="EMBL" id="KAF6012793.1"/>
    </source>
</evidence>